<dbReference type="AlphaFoldDB" id="A0A8H8SW04"/>
<reference evidence="1" key="1">
    <citation type="submission" date="2020-05" db="EMBL/GenBank/DDBJ databases">
        <title>Evolutionary and genomic comparisons of hybrid uninucleate and nonhybrid Rhizoctonia fungi.</title>
        <authorList>
            <person name="Li C."/>
            <person name="Chen X."/>
        </authorList>
    </citation>
    <scope>NUCLEOTIDE SEQUENCE</scope>
    <source>
        <strain evidence="1">AG-1 IA</strain>
    </source>
</reference>
<dbReference type="GeneID" id="67027784"/>
<dbReference type="EMBL" id="CP059663">
    <property type="protein sequence ID" value="QRW20516.1"/>
    <property type="molecule type" value="Genomic_DNA"/>
</dbReference>
<gene>
    <name evidence="1" type="ORF">RhiXN_05505</name>
</gene>
<organism evidence="1 2">
    <name type="scientific">Rhizoctonia solani</name>
    <dbReference type="NCBI Taxonomy" id="456999"/>
    <lineage>
        <taxon>Eukaryota</taxon>
        <taxon>Fungi</taxon>
        <taxon>Dikarya</taxon>
        <taxon>Basidiomycota</taxon>
        <taxon>Agaricomycotina</taxon>
        <taxon>Agaricomycetes</taxon>
        <taxon>Cantharellales</taxon>
        <taxon>Ceratobasidiaceae</taxon>
        <taxon>Rhizoctonia</taxon>
    </lineage>
</organism>
<accession>A0A8H8SW04</accession>
<name>A0A8H8SW04_9AGAM</name>
<dbReference type="KEGG" id="rsx:RhiXN_05505"/>
<dbReference type="RefSeq" id="XP_043180753.1">
    <property type="nucleotide sequence ID" value="XM_043325321.1"/>
</dbReference>
<evidence type="ECO:0000313" key="1">
    <source>
        <dbReference type="EMBL" id="QRW20516.1"/>
    </source>
</evidence>
<protein>
    <submittedName>
        <fullName evidence="1">Tigger transposable element-derived protein 6</fullName>
    </submittedName>
</protein>
<sequence>MGISLAREDFQLLETHRIVLAESDPLFPNIEPNCPTPVCIPIPNTKLKDINCEDLGLGNTYIHLGVRITVDYLAKPVPTKQELTEEQISLGVDRLQLDTHNGILNAVGVSKILPSPVKSLADGVFDANKALVEGAGSTTAGML</sequence>
<proteinExistence type="predicted"/>
<evidence type="ECO:0000313" key="2">
    <source>
        <dbReference type="Proteomes" id="UP000650533"/>
    </source>
</evidence>
<dbReference type="Proteomes" id="UP000650533">
    <property type="component" value="Chromosome 6"/>
</dbReference>